<reference evidence="1 2" key="1">
    <citation type="submission" date="2018-11" db="EMBL/GenBank/DDBJ databases">
        <title>Rufibacter latericius sp. nov., isolated from water in Baiyang Lake.</title>
        <authorList>
            <person name="Yang Y."/>
        </authorList>
    </citation>
    <scope>NUCLEOTIDE SEQUENCE [LARGE SCALE GENOMIC DNA]</scope>
    <source>
        <strain evidence="1 2">MCC P1</strain>
    </source>
</reference>
<evidence type="ECO:0008006" key="3">
    <source>
        <dbReference type="Google" id="ProtNLM"/>
    </source>
</evidence>
<dbReference type="EMBL" id="RJJE01000009">
    <property type="protein sequence ID" value="RNI30392.1"/>
    <property type="molecule type" value="Genomic_DNA"/>
</dbReference>
<organism evidence="1 2">
    <name type="scientific">Rufibacter immobilis</name>
    <dbReference type="NCBI Taxonomy" id="1348778"/>
    <lineage>
        <taxon>Bacteria</taxon>
        <taxon>Pseudomonadati</taxon>
        <taxon>Bacteroidota</taxon>
        <taxon>Cytophagia</taxon>
        <taxon>Cytophagales</taxon>
        <taxon>Hymenobacteraceae</taxon>
        <taxon>Rufibacter</taxon>
    </lineage>
</organism>
<dbReference type="OrthoDB" id="679343at2"/>
<keyword evidence="2" id="KW-1185">Reference proteome</keyword>
<evidence type="ECO:0000313" key="1">
    <source>
        <dbReference type="EMBL" id="RNI30392.1"/>
    </source>
</evidence>
<evidence type="ECO:0000313" key="2">
    <source>
        <dbReference type="Proteomes" id="UP000271010"/>
    </source>
</evidence>
<name>A0A3M9MXW5_9BACT</name>
<comment type="caution">
    <text evidence="1">The sequence shown here is derived from an EMBL/GenBank/DDBJ whole genome shotgun (WGS) entry which is preliminary data.</text>
</comment>
<accession>A0A3M9MXW5</accession>
<gene>
    <name evidence="1" type="ORF">EFA69_11150</name>
</gene>
<proteinExistence type="predicted"/>
<dbReference type="AlphaFoldDB" id="A0A3M9MXW5"/>
<sequence>MDSLEKNLKIVEGSPFARIARWVLKSSNVAMVLGKSIHLSGVSKENFLRDRAWVAHELVHVRQFQEHGYVKFLWLYLLESMRVGYYNNRFEAEARLAGVKESQLLAQNQADSPSRKS</sequence>
<dbReference type="Proteomes" id="UP000271010">
    <property type="component" value="Unassembled WGS sequence"/>
</dbReference>
<dbReference type="RefSeq" id="WP_123133470.1">
    <property type="nucleotide sequence ID" value="NZ_RJJE01000009.1"/>
</dbReference>
<protein>
    <recommendedName>
        <fullName evidence="3">DUF4157 domain-containing protein</fullName>
    </recommendedName>
</protein>